<sequence>MQRPLSVQILAWVYLLVFVAVVFVIFLVHTIPSPFLDIVRLPTFLRLANPFLADSWPTSLHIYQAILVFYLFVTLVDSASLFVFSSNFLREVSAISSYVSFFVIGAVVVFFLYSLLFIGPAGTTFSQQAAFFLGVSFFLFALDLLTFVVDEEQLGKLRLRLRRLTLKKNG</sequence>
<feature type="transmembrane region" description="Helical" evidence="1">
    <location>
        <begin position="62"/>
        <end position="84"/>
    </location>
</feature>
<comment type="caution">
    <text evidence="2">The sequence shown here is derived from an EMBL/GenBank/DDBJ whole genome shotgun (WGS) entry which is preliminary data.</text>
</comment>
<accession>A0A1F5G433</accession>
<keyword evidence="1" id="KW-0812">Transmembrane</keyword>
<reference evidence="2 3" key="1">
    <citation type="journal article" date="2016" name="Nat. Commun.">
        <title>Thousands of microbial genomes shed light on interconnected biogeochemical processes in an aquifer system.</title>
        <authorList>
            <person name="Anantharaman K."/>
            <person name="Brown C.T."/>
            <person name="Hug L.A."/>
            <person name="Sharon I."/>
            <person name="Castelle C.J."/>
            <person name="Probst A.J."/>
            <person name="Thomas B.C."/>
            <person name="Singh A."/>
            <person name="Wilkins M.J."/>
            <person name="Karaoz U."/>
            <person name="Brodie E.L."/>
            <person name="Williams K.H."/>
            <person name="Hubbard S.S."/>
            <person name="Banfield J.F."/>
        </authorList>
    </citation>
    <scope>NUCLEOTIDE SEQUENCE [LARGE SCALE GENOMIC DNA]</scope>
</reference>
<evidence type="ECO:0000313" key="2">
    <source>
        <dbReference type="EMBL" id="OGD86640.1"/>
    </source>
</evidence>
<name>A0A1F5G433_9BACT</name>
<dbReference type="AlphaFoldDB" id="A0A1F5G433"/>
<feature type="transmembrane region" description="Helical" evidence="1">
    <location>
        <begin position="12"/>
        <end position="31"/>
    </location>
</feature>
<evidence type="ECO:0000313" key="3">
    <source>
        <dbReference type="Proteomes" id="UP000176628"/>
    </source>
</evidence>
<protein>
    <submittedName>
        <fullName evidence="2">Uncharacterized protein</fullName>
    </submittedName>
</protein>
<dbReference type="Proteomes" id="UP000176628">
    <property type="component" value="Unassembled WGS sequence"/>
</dbReference>
<keyword evidence="1" id="KW-0472">Membrane</keyword>
<dbReference type="EMBL" id="MFAV01000013">
    <property type="protein sequence ID" value="OGD86640.1"/>
    <property type="molecule type" value="Genomic_DNA"/>
</dbReference>
<feature type="transmembrane region" description="Helical" evidence="1">
    <location>
        <begin position="96"/>
        <end position="118"/>
    </location>
</feature>
<evidence type="ECO:0000256" key="1">
    <source>
        <dbReference type="SAM" id="Phobius"/>
    </source>
</evidence>
<feature type="transmembrane region" description="Helical" evidence="1">
    <location>
        <begin position="130"/>
        <end position="149"/>
    </location>
</feature>
<keyword evidence="1" id="KW-1133">Transmembrane helix</keyword>
<proteinExistence type="predicted"/>
<organism evidence="2 3">
    <name type="scientific">Candidatus Curtissbacteria bacterium RBG_16_39_7</name>
    <dbReference type="NCBI Taxonomy" id="1797707"/>
    <lineage>
        <taxon>Bacteria</taxon>
        <taxon>Candidatus Curtissiibacteriota</taxon>
    </lineage>
</organism>
<gene>
    <name evidence="2" type="ORF">A2Z23_02895</name>
</gene>